<dbReference type="GO" id="GO:0015031">
    <property type="term" value="P:protein transport"/>
    <property type="evidence" value="ECO:0007669"/>
    <property type="project" value="UniProtKB-KW"/>
</dbReference>
<evidence type="ECO:0000256" key="1">
    <source>
        <dbReference type="ARBA" id="ARBA00004162"/>
    </source>
</evidence>
<evidence type="ECO:0000256" key="3">
    <source>
        <dbReference type="ARBA" id="ARBA00022475"/>
    </source>
</evidence>
<evidence type="ECO:0000256" key="4">
    <source>
        <dbReference type="ARBA" id="ARBA00022692"/>
    </source>
</evidence>
<proteinExistence type="inferred from homology"/>
<evidence type="ECO:0000313" key="9">
    <source>
        <dbReference type="EMBL" id="AFM28055.1"/>
    </source>
</evidence>
<sequence length="110" mass="12226">MWAKRKKTKGSLLDITPLVDLVFLLIIFFLLSTTFRISPGIRIDLPEASSQKIQKERKEITLSVEKSGAVYLDKDPVEPEALLSRLMVSAQEDNNTTLSKVIGVPALGGW</sequence>
<dbReference type="Proteomes" id="UP000006055">
    <property type="component" value="Chromosome"/>
</dbReference>
<protein>
    <submittedName>
        <fullName evidence="9">Biopolymer transport protein</fullName>
    </submittedName>
</protein>
<comment type="similarity">
    <text evidence="2 7">Belongs to the ExbD/TolR family.</text>
</comment>
<dbReference type="AlphaFoldDB" id="I4CER4"/>
<keyword evidence="6 8" id="KW-0472">Membrane</keyword>
<dbReference type="GO" id="GO:0005886">
    <property type="term" value="C:plasma membrane"/>
    <property type="evidence" value="ECO:0007669"/>
    <property type="project" value="UniProtKB-SubCell"/>
</dbReference>
<dbReference type="InterPro" id="IPR003400">
    <property type="entry name" value="ExbD"/>
</dbReference>
<dbReference type="STRING" id="706587.Desti_5470"/>
<evidence type="ECO:0000256" key="5">
    <source>
        <dbReference type="ARBA" id="ARBA00022989"/>
    </source>
</evidence>
<evidence type="ECO:0000256" key="6">
    <source>
        <dbReference type="ARBA" id="ARBA00023136"/>
    </source>
</evidence>
<keyword evidence="7" id="KW-0653">Protein transport</keyword>
<keyword evidence="10" id="KW-1185">Reference proteome</keyword>
<dbReference type="OrthoDB" id="9793581at2"/>
<evidence type="ECO:0000256" key="2">
    <source>
        <dbReference type="ARBA" id="ARBA00005811"/>
    </source>
</evidence>
<gene>
    <name evidence="9" type="ordered locus">Desti_5470</name>
</gene>
<comment type="subcellular location">
    <subcellularLocation>
        <location evidence="1">Cell membrane</location>
        <topology evidence="1">Single-pass membrane protein</topology>
    </subcellularLocation>
    <subcellularLocation>
        <location evidence="7">Cell membrane</location>
        <topology evidence="7">Single-pass type II membrane protein</topology>
    </subcellularLocation>
</comment>
<dbReference type="HOGENOM" id="CLU_085305_3_3_7"/>
<keyword evidence="7" id="KW-0813">Transport</keyword>
<evidence type="ECO:0000256" key="8">
    <source>
        <dbReference type="SAM" id="Phobius"/>
    </source>
</evidence>
<dbReference type="EMBL" id="CP003360">
    <property type="protein sequence ID" value="AFM28055.1"/>
    <property type="molecule type" value="Genomic_DNA"/>
</dbReference>
<dbReference type="RefSeq" id="WP_014813154.1">
    <property type="nucleotide sequence ID" value="NC_018025.1"/>
</dbReference>
<feature type="transmembrane region" description="Helical" evidence="8">
    <location>
        <begin position="12"/>
        <end position="31"/>
    </location>
</feature>
<name>I4CER4_DESTA</name>
<evidence type="ECO:0000313" key="10">
    <source>
        <dbReference type="Proteomes" id="UP000006055"/>
    </source>
</evidence>
<keyword evidence="5 8" id="KW-1133">Transmembrane helix</keyword>
<accession>I4CER4</accession>
<dbReference type="KEGG" id="dti:Desti_5470"/>
<keyword evidence="4 7" id="KW-0812">Transmembrane</keyword>
<reference evidence="10" key="1">
    <citation type="submission" date="2012-06" db="EMBL/GenBank/DDBJ databases">
        <title>Complete sequence of chromosome of Desulfomonile tiedjei DSM 6799.</title>
        <authorList>
            <person name="Lucas S."/>
            <person name="Copeland A."/>
            <person name="Lapidus A."/>
            <person name="Glavina del Rio T."/>
            <person name="Dalin E."/>
            <person name="Tice H."/>
            <person name="Bruce D."/>
            <person name="Goodwin L."/>
            <person name="Pitluck S."/>
            <person name="Peters L."/>
            <person name="Ovchinnikova G."/>
            <person name="Zeytun A."/>
            <person name="Lu M."/>
            <person name="Kyrpides N."/>
            <person name="Mavromatis K."/>
            <person name="Ivanova N."/>
            <person name="Brettin T."/>
            <person name="Detter J.C."/>
            <person name="Han C."/>
            <person name="Larimer F."/>
            <person name="Land M."/>
            <person name="Hauser L."/>
            <person name="Markowitz V."/>
            <person name="Cheng J.-F."/>
            <person name="Hugenholtz P."/>
            <person name="Woyke T."/>
            <person name="Wu D."/>
            <person name="Spring S."/>
            <person name="Schroeder M."/>
            <person name="Brambilla E."/>
            <person name="Klenk H.-P."/>
            <person name="Eisen J.A."/>
        </authorList>
    </citation>
    <scope>NUCLEOTIDE SEQUENCE [LARGE SCALE GENOMIC DNA]</scope>
    <source>
        <strain evidence="10">ATCC 49306 / DSM 6799 / DCB-1</strain>
    </source>
</reference>
<dbReference type="Pfam" id="PF02472">
    <property type="entry name" value="ExbD"/>
    <property type="match status" value="1"/>
</dbReference>
<organism evidence="9 10">
    <name type="scientific">Desulfomonile tiedjei (strain ATCC 49306 / DSM 6799 / DCB-1)</name>
    <dbReference type="NCBI Taxonomy" id="706587"/>
    <lineage>
        <taxon>Bacteria</taxon>
        <taxon>Pseudomonadati</taxon>
        <taxon>Thermodesulfobacteriota</taxon>
        <taxon>Desulfomonilia</taxon>
        <taxon>Desulfomonilales</taxon>
        <taxon>Desulfomonilaceae</taxon>
        <taxon>Desulfomonile</taxon>
    </lineage>
</organism>
<dbReference type="PANTHER" id="PTHR30558">
    <property type="entry name" value="EXBD MEMBRANE COMPONENT OF PMF-DRIVEN MACROMOLECULE IMPORT SYSTEM"/>
    <property type="match status" value="1"/>
</dbReference>
<evidence type="ECO:0000256" key="7">
    <source>
        <dbReference type="RuleBase" id="RU003879"/>
    </source>
</evidence>
<dbReference type="PANTHER" id="PTHR30558:SF3">
    <property type="entry name" value="BIOPOLYMER TRANSPORT PROTEIN EXBD-RELATED"/>
    <property type="match status" value="1"/>
</dbReference>
<dbReference type="eggNOG" id="COG0848">
    <property type="taxonomic scope" value="Bacteria"/>
</dbReference>
<keyword evidence="3" id="KW-1003">Cell membrane</keyword>
<dbReference type="GO" id="GO:0022857">
    <property type="term" value="F:transmembrane transporter activity"/>
    <property type="evidence" value="ECO:0007669"/>
    <property type="project" value="InterPro"/>
</dbReference>